<dbReference type="PANTHER" id="PTHR23539:SF1">
    <property type="entry name" value="MAJOR FACILITATOR SUPERFAMILY (MFS) PROFILE DOMAIN-CONTAINING PROTEIN"/>
    <property type="match status" value="1"/>
</dbReference>
<dbReference type="SUPFAM" id="SSF103473">
    <property type="entry name" value="MFS general substrate transporter"/>
    <property type="match status" value="1"/>
</dbReference>
<accession>A0A1N6K538</accession>
<evidence type="ECO:0000313" key="6">
    <source>
        <dbReference type="EMBL" id="SIO51553.1"/>
    </source>
</evidence>
<reference evidence="6 7" key="1">
    <citation type="submission" date="2016-11" db="EMBL/GenBank/DDBJ databases">
        <authorList>
            <person name="Jaros S."/>
            <person name="Januszkiewicz K."/>
            <person name="Wedrychowicz H."/>
        </authorList>
    </citation>
    <scope>NUCLEOTIDE SEQUENCE [LARGE SCALE GENOMIC DNA]</scope>
    <source>
        <strain evidence="6 7">GAS86</strain>
    </source>
</reference>
<evidence type="ECO:0000256" key="3">
    <source>
        <dbReference type="ARBA" id="ARBA00023136"/>
    </source>
</evidence>
<dbReference type="InterPro" id="IPR011701">
    <property type="entry name" value="MFS"/>
</dbReference>
<feature type="transmembrane region" description="Helical" evidence="4">
    <location>
        <begin position="43"/>
        <end position="66"/>
    </location>
</feature>
<dbReference type="InterPro" id="IPR036259">
    <property type="entry name" value="MFS_trans_sf"/>
</dbReference>
<feature type="transmembrane region" description="Helical" evidence="4">
    <location>
        <begin position="104"/>
        <end position="127"/>
    </location>
</feature>
<dbReference type="GO" id="GO:0022857">
    <property type="term" value="F:transmembrane transporter activity"/>
    <property type="evidence" value="ECO:0007669"/>
    <property type="project" value="InterPro"/>
</dbReference>
<dbReference type="Gene3D" id="1.20.1250.20">
    <property type="entry name" value="MFS general substrate transporter like domains"/>
    <property type="match status" value="2"/>
</dbReference>
<feature type="transmembrane region" description="Helical" evidence="4">
    <location>
        <begin position="219"/>
        <end position="240"/>
    </location>
</feature>
<name>A0A1N6K538_9BURK</name>
<keyword evidence="1 4" id="KW-0812">Transmembrane</keyword>
<dbReference type="EMBL" id="FSRM01000002">
    <property type="protein sequence ID" value="SIO51553.1"/>
    <property type="molecule type" value="Genomic_DNA"/>
</dbReference>
<dbReference type="AlphaFoldDB" id="A0A1N6K538"/>
<evidence type="ECO:0000256" key="4">
    <source>
        <dbReference type="SAM" id="Phobius"/>
    </source>
</evidence>
<dbReference type="RefSeq" id="WP_302050874.1">
    <property type="nucleotide sequence ID" value="NZ_FSRM01000002.1"/>
</dbReference>
<feature type="domain" description="Major facilitator superfamily (MFS) profile" evidence="5">
    <location>
        <begin position="1"/>
        <end position="399"/>
    </location>
</feature>
<dbReference type="Proteomes" id="UP000184693">
    <property type="component" value="Unassembled WGS sequence"/>
</dbReference>
<feature type="transmembrane region" description="Helical" evidence="4">
    <location>
        <begin position="139"/>
        <end position="157"/>
    </location>
</feature>
<feature type="transmembrane region" description="Helical" evidence="4">
    <location>
        <begin position="260"/>
        <end position="278"/>
    </location>
</feature>
<sequence length="420" mass="43489">MSKAARSTLHALDATNFFMADVQAGIGPFVGVFLQARGWGPGVIGAVMTVGGIAGMLATTPAGAIVDATRYKRAVVVIACVMTMFASALLWVSNSWPVVALSQVATAVTGAAIGPALAGICLGLVHRAGFDRQFSRNQVANHAGNVIAAALSGWLGWRFGYGAVFLLSIAFALLSLASVLAIPAHSIDHDAARGLVHRDKTHDPDTAERWKMLLRHRPLLALAVSLGLFHLGNAAMLPLYGLALVAGHRANGSVATAETIVIAQSVMVVAALAANRLFRWRGYWWVMLLSFLALPLRGLIAAHVVSLWGIWPVQMLDGIGAGLQSVAVPALVVRLLQGTGRVNVGQGLVMTVQGVGAGLSPALGGYLAHAFGYPAAFLALGGIAVGSVAVWVLFGAEVRQACKDGDAEVAPEPSQPAAAT</sequence>
<gene>
    <name evidence="6" type="ORF">SAMN05444168_6028</name>
</gene>
<dbReference type="PANTHER" id="PTHR23539">
    <property type="entry name" value="MFS TRANSPORTER"/>
    <property type="match status" value="1"/>
</dbReference>
<evidence type="ECO:0000256" key="1">
    <source>
        <dbReference type="ARBA" id="ARBA00022692"/>
    </source>
</evidence>
<keyword evidence="3 4" id="KW-0472">Membrane</keyword>
<feature type="transmembrane region" description="Helical" evidence="4">
    <location>
        <begin position="375"/>
        <end position="394"/>
    </location>
</feature>
<evidence type="ECO:0000256" key="2">
    <source>
        <dbReference type="ARBA" id="ARBA00022989"/>
    </source>
</evidence>
<proteinExistence type="predicted"/>
<evidence type="ECO:0000259" key="5">
    <source>
        <dbReference type="PROSITE" id="PS50850"/>
    </source>
</evidence>
<dbReference type="Pfam" id="PF07690">
    <property type="entry name" value="MFS_1"/>
    <property type="match status" value="1"/>
</dbReference>
<organism evidence="6 7">
    <name type="scientific">Paraburkholderia phenazinium</name>
    <dbReference type="NCBI Taxonomy" id="60549"/>
    <lineage>
        <taxon>Bacteria</taxon>
        <taxon>Pseudomonadati</taxon>
        <taxon>Pseudomonadota</taxon>
        <taxon>Betaproteobacteria</taxon>
        <taxon>Burkholderiales</taxon>
        <taxon>Burkholderiaceae</taxon>
        <taxon>Paraburkholderia</taxon>
    </lineage>
</organism>
<dbReference type="PROSITE" id="PS50850">
    <property type="entry name" value="MFS"/>
    <property type="match status" value="1"/>
</dbReference>
<keyword evidence="2 4" id="KW-1133">Transmembrane helix</keyword>
<evidence type="ECO:0000313" key="7">
    <source>
        <dbReference type="Proteomes" id="UP000184693"/>
    </source>
</evidence>
<dbReference type="InterPro" id="IPR020846">
    <property type="entry name" value="MFS_dom"/>
</dbReference>
<feature type="transmembrane region" description="Helical" evidence="4">
    <location>
        <begin position="163"/>
        <end position="184"/>
    </location>
</feature>
<feature type="transmembrane region" description="Helical" evidence="4">
    <location>
        <begin position="285"/>
        <end position="310"/>
    </location>
</feature>
<protein>
    <submittedName>
        <fullName evidence="6">Predicted arabinose efflux permease, MFS family</fullName>
    </submittedName>
</protein>
<feature type="transmembrane region" description="Helical" evidence="4">
    <location>
        <begin position="73"/>
        <end position="92"/>
    </location>
</feature>